<dbReference type="GO" id="GO:0016887">
    <property type="term" value="F:ATP hydrolysis activity"/>
    <property type="evidence" value="ECO:0007669"/>
    <property type="project" value="InterPro"/>
</dbReference>
<dbReference type="AlphaFoldDB" id="A0A087IPA1"/>
<accession>A0A087IPA1</accession>
<organism evidence="3">
    <name type="scientific">Vibrio vulnificus</name>
    <dbReference type="NCBI Taxonomy" id="672"/>
    <lineage>
        <taxon>Bacteria</taxon>
        <taxon>Pseudomonadati</taxon>
        <taxon>Pseudomonadota</taxon>
        <taxon>Gammaproteobacteria</taxon>
        <taxon>Vibrionales</taxon>
        <taxon>Vibrionaceae</taxon>
        <taxon>Vibrio</taxon>
    </lineage>
</organism>
<reference evidence="3" key="2">
    <citation type="submission" date="2019-01" db="EMBL/GenBank/DDBJ databases">
        <authorList>
            <consortium name="NCBI Pathogen Detection Project"/>
        </authorList>
    </citation>
    <scope>NUCLEOTIDE SEQUENCE</scope>
    <source>
        <strain evidence="3">BCW_3452</strain>
    </source>
</reference>
<dbReference type="InterPro" id="IPR050921">
    <property type="entry name" value="T4SS_GSP_E_ATPase"/>
</dbReference>
<dbReference type="InterPro" id="IPR027417">
    <property type="entry name" value="P-loop_NTPase"/>
</dbReference>
<evidence type="ECO:0000259" key="2">
    <source>
        <dbReference type="Pfam" id="PF00437"/>
    </source>
</evidence>
<evidence type="ECO:0000313" key="3">
    <source>
        <dbReference type="EMBL" id="HAS8539964.1"/>
    </source>
</evidence>
<dbReference type="EMBL" id="DACRBY010000009">
    <property type="protein sequence ID" value="HAS8539964.1"/>
    <property type="molecule type" value="Genomic_DNA"/>
</dbReference>
<dbReference type="Gene3D" id="3.40.50.300">
    <property type="entry name" value="P-loop containing nucleotide triphosphate hydrolases"/>
    <property type="match status" value="1"/>
</dbReference>
<comment type="caution">
    <text evidence="3">The sequence shown here is derived from an EMBL/GenBank/DDBJ whole genome shotgun (WGS) entry which is preliminary data.</text>
</comment>
<proteinExistence type="inferred from homology"/>
<sequence>MFFKRKNINPEFQEKAAALEAQPSSTISDEVISDIESNVQPIDSNRIEPMQQDKKLLERQAKDKAVEEARKQLEQELAIKHYYHQRLLETLDLGLLSSLEKERAKKDLHDAIVQLMAEDQTHPMSSEGRKRVIKQIEDEVFGLGPLEPLLHDKTVSDILVNGPKNIFVERRGKLEKTPYTFLDDRHLRNIIDRIVSQVGRRIDEASPMVDARLLDGSRVNAIIPPLALDGASVSIRRFAVDKLTMDNMLGYNSLSPQMAKFVEAAVTGELNILIAGGTGSGKTTTLNIFSGFIPSDDRIITIEDSAELQLQQPHVVRLETRPPNLEGKGEITQRDLVKNALRMRPDRIVLGEVRGAEAVDMLAAMNTGHDGSLATIHANTPRDALSRVENMFAMAGWNISTKNLRAQIASAIHLVVQMERQEDGKRRMVSIQEINGMEGEIITMSEIFHFKRQGLDADGNILGFYTATGVVPACHDQLTKRGLDLPFELFNESFS</sequence>
<dbReference type="Pfam" id="PF00437">
    <property type="entry name" value="T2SSE"/>
    <property type="match status" value="1"/>
</dbReference>
<reference evidence="3" key="1">
    <citation type="journal article" date="2018" name="Genome Biol.">
        <title>SKESA: strategic k-mer extension for scrupulous assemblies.</title>
        <authorList>
            <person name="Souvorov A."/>
            <person name="Agarwala R."/>
            <person name="Lipman D.J."/>
        </authorList>
    </citation>
    <scope>NUCLEOTIDE SEQUENCE</scope>
    <source>
        <strain evidence="3">BCW_3452</strain>
    </source>
</reference>
<dbReference type="OrthoDB" id="9810761at2"/>
<gene>
    <name evidence="3" type="ORF">I7730_09205</name>
</gene>
<protein>
    <submittedName>
        <fullName evidence="3">CpaF family protein</fullName>
    </submittedName>
</protein>
<feature type="domain" description="Bacterial type II secretion system protein E" evidence="2">
    <location>
        <begin position="142"/>
        <end position="420"/>
    </location>
</feature>
<dbReference type="PANTHER" id="PTHR30486">
    <property type="entry name" value="TWITCHING MOTILITY PROTEIN PILT"/>
    <property type="match status" value="1"/>
</dbReference>
<dbReference type="SUPFAM" id="SSF52540">
    <property type="entry name" value="P-loop containing nucleoside triphosphate hydrolases"/>
    <property type="match status" value="1"/>
</dbReference>
<dbReference type="InterPro" id="IPR001482">
    <property type="entry name" value="T2SS/T4SS_dom"/>
</dbReference>
<dbReference type="Proteomes" id="UP000863257">
    <property type="component" value="Unassembled WGS sequence"/>
</dbReference>
<dbReference type="PANTHER" id="PTHR30486:SF15">
    <property type="entry name" value="TYPE II_IV SECRETION SYSTEM ATPASE"/>
    <property type="match status" value="1"/>
</dbReference>
<evidence type="ECO:0000256" key="1">
    <source>
        <dbReference type="ARBA" id="ARBA00006611"/>
    </source>
</evidence>
<comment type="similarity">
    <text evidence="1">Belongs to the GSP E family.</text>
</comment>
<dbReference type="RefSeq" id="WP_039536234.1">
    <property type="nucleotide sequence ID" value="NZ_CABMOC010000002.1"/>
</dbReference>
<name>A0A087IPA1_VIBVL</name>
<dbReference type="CDD" id="cd01130">
    <property type="entry name" value="VirB11-like_ATPase"/>
    <property type="match status" value="1"/>
</dbReference>
<dbReference type="Gene3D" id="3.30.450.380">
    <property type="match status" value="1"/>
</dbReference>